<organism evidence="8 9">
    <name type="scientific">Actinoalloteichus caeruleus DSM 43889</name>
    <dbReference type="NCBI Taxonomy" id="1120930"/>
    <lineage>
        <taxon>Bacteria</taxon>
        <taxon>Bacillati</taxon>
        <taxon>Actinomycetota</taxon>
        <taxon>Actinomycetes</taxon>
        <taxon>Pseudonocardiales</taxon>
        <taxon>Pseudonocardiaceae</taxon>
        <taxon>Actinoalloteichus</taxon>
        <taxon>Actinoalloteichus cyanogriseus</taxon>
    </lineage>
</organism>
<dbReference type="InterPro" id="IPR036388">
    <property type="entry name" value="WH-like_DNA-bd_sf"/>
</dbReference>
<dbReference type="InterPro" id="IPR014284">
    <property type="entry name" value="RNA_pol_sigma-70_dom"/>
</dbReference>
<accession>A0ABT1JKQ3</accession>
<sequence>MTGGTAQADDRPAPLRGGLVPALLPTGVAMVGENNRATRDSEFSRYFTEASRGVRATAYLLCGDWQRAEDLLQTAMLKVYLAWPRLANRDLLDGYTRRVLVRTFLDENRRLWRRRERSTTEVPDNTVHPGDEAEHRMILRSVLATLPARQRAVLVLRYWNDLSVAETARVLGCSQGAVKSHVGRALARLRSQLSGHFPELAAISDRRRP</sequence>
<evidence type="ECO:0000313" key="9">
    <source>
        <dbReference type="Proteomes" id="UP000791080"/>
    </source>
</evidence>
<keyword evidence="9" id="KW-1185">Reference proteome</keyword>
<dbReference type="Proteomes" id="UP000791080">
    <property type="component" value="Unassembled WGS sequence"/>
</dbReference>
<dbReference type="InterPro" id="IPR014325">
    <property type="entry name" value="RNA_pol_sigma-E_actinobac"/>
</dbReference>
<evidence type="ECO:0000259" key="6">
    <source>
        <dbReference type="Pfam" id="PF04542"/>
    </source>
</evidence>
<feature type="domain" description="RNA polymerase sigma-70 region 2" evidence="6">
    <location>
        <begin position="51"/>
        <end position="114"/>
    </location>
</feature>
<dbReference type="InterPro" id="IPR013325">
    <property type="entry name" value="RNA_pol_sigma_r2"/>
</dbReference>
<dbReference type="Gene3D" id="1.10.1740.10">
    <property type="match status" value="1"/>
</dbReference>
<evidence type="ECO:0000259" key="7">
    <source>
        <dbReference type="Pfam" id="PF08281"/>
    </source>
</evidence>
<dbReference type="RefSeq" id="WP_081715266.1">
    <property type="nucleotide sequence ID" value="NZ_AUBJ02000001.1"/>
</dbReference>
<evidence type="ECO:0000256" key="5">
    <source>
        <dbReference type="ARBA" id="ARBA00023163"/>
    </source>
</evidence>
<feature type="domain" description="RNA polymerase sigma factor 70 region 4 type 2" evidence="7">
    <location>
        <begin position="137"/>
        <end position="189"/>
    </location>
</feature>
<dbReference type="NCBIfam" id="TIGR02983">
    <property type="entry name" value="SigE-fam_strep"/>
    <property type="match status" value="1"/>
</dbReference>
<dbReference type="Pfam" id="PF08281">
    <property type="entry name" value="Sigma70_r4_2"/>
    <property type="match status" value="1"/>
</dbReference>
<dbReference type="InterPro" id="IPR007627">
    <property type="entry name" value="RNA_pol_sigma70_r2"/>
</dbReference>
<dbReference type="PANTHER" id="PTHR43133:SF50">
    <property type="entry name" value="ECF RNA POLYMERASE SIGMA FACTOR SIGM"/>
    <property type="match status" value="1"/>
</dbReference>
<dbReference type="InterPro" id="IPR013324">
    <property type="entry name" value="RNA_pol_sigma_r3/r4-like"/>
</dbReference>
<proteinExistence type="inferred from homology"/>
<dbReference type="Gene3D" id="1.10.10.10">
    <property type="entry name" value="Winged helix-like DNA-binding domain superfamily/Winged helix DNA-binding domain"/>
    <property type="match status" value="1"/>
</dbReference>
<dbReference type="SUPFAM" id="SSF88946">
    <property type="entry name" value="Sigma2 domain of RNA polymerase sigma factors"/>
    <property type="match status" value="1"/>
</dbReference>
<comment type="similarity">
    <text evidence="1">Belongs to the sigma-70 factor family. ECF subfamily.</text>
</comment>
<dbReference type="PANTHER" id="PTHR43133">
    <property type="entry name" value="RNA POLYMERASE ECF-TYPE SIGMA FACTO"/>
    <property type="match status" value="1"/>
</dbReference>
<dbReference type="NCBIfam" id="TIGR02937">
    <property type="entry name" value="sigma70-ECF"/>
    <property type="match status" value="1"/>
</dbReference>
<dbReference type="EMBL" id="AUBJ02000001">
    <property type="protein sequence ID" value="MCP2332912.1"/>
    <property type="molecule type" value="Genomic_DNA"/>
</dbReference>
<dbReference type="InterPro" id="IPR013249">
    <property type="entry name" value="RNA_pol_sigma70_r4_t2"/>
</dbReference>
<keyword evidence="3" id="KW-0731">Sigma factor</keyword>
<keyword evidence="2" id="KW-0805">Transcription regulation</keyword>
<evidence type="ECO:0000313" key="8">
    <source>
        <dbReference type="EMBL" id="MCP2332912.1"/>
    </source>
</evidence>
<keyword evidence="4" id="KW-0238">DNA-binding</keyword>
<evidence type="ECO:0000256" key="4">
    <source>
        <dbReference type="ARBA" id="ARBA00023125"/>
    </source>
</evidence>
<evidence type="ECO:0000256" key="3">
    <source>
        <dbReference type="ARBA" id="ARBA00023082"/>
    </source>
</evidence>
<name>A0ABT1JKQ3_ACTCY</name>
<reference evidence="8 9" key="1">
    <citation type="submission" date="2022-06" db="EMBL/GenBank/DDBJ databases">
        <title>Genomic Encyclopedia of Type Strains, Phase I: the one thousand microbial genomes (KMG-I) project.</title>
        <authorList>
            <person name="Kyrpides N."/>
        </authorList>
    </citation>
    <scope>NUCLEOTIDE SEQUENCE [LARGE SCALE GENOMIC DNA]</scope>
    <source>
        <strain evidence="8 9">DSM 43889</strain>
    </source>
</reference>
<evidence type="ECO:0000256" key="2">
    <source>
        <dbReference type="ARBA" id="ARBA00023015"/>
    </source>
</evidence>
<dbReference type="CDD" id="cd06171">
    <property type="entry name" value="Sigma70_r4"/>
    <property type="match status" value="1"/>
</dbReference>
<protein>
    <submittedName>
        <fullName evidence="8">RNA polymerase sigma-70 factor, sigma-E family</fullName>
    </submittedName>
</protein>
<comment type="caution">
    <text evidence="8">The sequence shown here is derived from an EMBL/GenBank/DDBJ whole genome shotgun (WGS) entry which is preliminary data.</text>
</comment>
<evidence type="ECO:0000256" key="1">
    <source>
        <dbReference type="ARBA" id="ARBA00010641"/>
    </source>
</evidence>
<keyword evidence="5" id="KW-0804">Transcription</keyword>
<dbReference type="SUPFAM" id="SSF88659">
    <property type="entry name" value="Sigma3 and sigma4 domains of RNA polymerase sigma factors"/>
    <property type="match status" value="1"/>
</dbReference>
<dbReference type="Pfam" id="PF04542">
    <property type="entry name" value="Sigma70_r2"/>
    <property type="match status" value="1"/>
</dbReference>
<dbReference type="InterPro" id="IPR039425">
    <property type="entry name" value="RNA_pol_sigma-70-like"/>
</dbReference>
<gene>
    <name evidence="8" type="ORF">G443_003182</name>
</gene>